<keyword evidence="2" id="KW-1185">Reference proteome</keyword>
<gene>
    <name evidence="1" type="ORF">F0145_19580</name>
</gene>
<dbReference type="InterPro" id="IPR027417">
    <property type="entry name" value="P-loop_NTPase"/>
</dbReference>
<dbReference type="PANTHER" id="PTHR13696">
    <property type="entry name" value="P-LOOP CONTAINING NUCLEOSIDE TRIPHOSPHATE HYDROLASE"/>
    <property type="match status" value="1"/>
</dbReference>
<dbReference type="InterPro" id="IPR015223">
    <property type="entry name" value="MipZ"/>
</dbReference>
<dbReference type="RefSeq" id="WP_150091134.1">
    <property type="nucleotide sequence ID" value="NZ_VWSF01000019.1"/>
</dbReference>
<proteinExistence type="predicted"/>
<dbReference type="EMBL" id="VWSF01000019">
    <property type="protein sequence ID" value="KAA5541990.1"/>
    <property type="molecule type" value="Genomic_DNA"/>
</dbReference>
<evidence type="ECO:0000313" key="1">
    <source>
        <dbReference type="EMBL" id="KAA5541990.1"/>
    </source>
</evidence>
<accession>A0A5M6D5Z5</accession>
<dbReference type="InterPro" id="IPR050678">
    <property type="entry name" value="DNA_Partitioning_ATPase"/>
</dbReference>
<dbReference type="Gene3D" id="3.40.50.300">
    <property type="entry name" value="P-loop containing nucleotide triphosphate hydrolases"/>
    <property type="match status" value="1"/>
</dbReference>
<evidence type="ECO:0000313" key="2">
    <source>
        <dbReference type="Proteomes" id="UP000323426"/>
    </source>
</evidence>
<dbReference type="Proteomes" id="UP000323426">
    <property type="component" value="Unassembled WGS sequence"/>
</dbReference>
<sequence>MAKETKFISFFNQKGGVGKTTLEILVASYCHSVLDLNVGIVDADFPQHSVQKLREDEISLVRTQTSYQNAFKEQGKKVYPIIPSNPGEALTDLSQFENTEEPFDIVFVDLPGTVNTSGVLSTISKLDHIFIPLIADQLVVKSSLEFGLLVNQNFIGKPGINLKSLHFLWNNVVKSEKSNLYTATEKVVTKAGMHILKTQLYQSVKFRKPEFRSTIFPMEAHLLKDTNMVPLIEEILTVIGVSVAPVTLTV</sequence>
<dbReference type="PANTHER" id="PTHR13696:SF52">
    <property type="entry name" value="PARA FAMILY PROTEIN CT_582"/>
    <property type="match status" value="1"/>
</dbReference>
<dbReference type="AlphaFoldDB" id="A0A5M6D5Z5"/>
<dbReference type="CDD" id="cd02042">
    <property type="entry name" value="ParAB_family"/>
    <property type="match status" value="1"/>
</dbReference>
<name>A0A5M6D5Z5_9BACT</name>
<comment type="caution">
    <text evidence="1">The sequence shown here is derived from an EMBL/GenBank/DDBJ whole genome shotgun (WGS) entry which is preliminary data.</text>
</comment>
<dbReference type="Pfam" id="PF09140">
    <property type="entry name" value="MipZ"/>
    <property type="match status" value="1"/>
</dbReference>
<organism evidence="1 2">
    <name type="scientific">Adhaeribacter rhizoryzae</name>
    <dbReference type="NCBI Taxonomy" id="2607907"/>
    <lineage>
        <taxon>Bacteria</taxon>
        <taxon>Pseudomonadati</taxon>
        <taxon>Bacteroidota</taxon>
        <taxon>Cytophagia</taxon>
        <taxon>Cytophagales</taxon>
        <taxon>Hymenobacteraceae</taxon>
        <taxon>Adhaeribacter</taxon>
    </lineage>
</organism>
<protein>
    <submittedName>
        <fullName evidence="1">ParA family protein</fullName>
    </submittedName>
</protein>
<reference evidence="1 2" key="1">
    <citation type="submission" date="2019-09" db="EMBL/GenBank/DDBJ databases">
        <title>Genome sequence and assembly of Adhaeribacter sp.</title>
        <authorList>
            <person name="Chhetri G."/>
        </authorList>
    </citation>
    <scope>NUCLEOTIDE SEQUENCE [LARGE SCALE GENOMIC DNA]</scope>
    <source>
        <strain evidence="1 2">DK36</strain>
    </source>
</reference>
<dbReference type="SUPFAM" id="SSF52540">
    <property type="entry name" value="P-loop containing nucleoside triphosphate hydrolases"/>
    <property type="match status" value="1"/>
</dbReference>